<comment type="caution">
    <text evidence="4">The sequence shown here is derived from an EMBL/GenBank/DDBJ whole genome shotgun (WGS) entry which is preliminary data.</text>
</comment>
<dbReference type="EC" id="5.2.1.2" evidence="4"/>
<organism evidence="4 5">
    <name type="scientific">Undibacterium fentianense</name>
    <dbReference type="NCBI Taxonomy" id="2828728"/>
    <lineage>
        <taxon>Bacteria</taxon>
        <taxon>Pseudomonadati</taxon>
        <taxon>Pseudomonadota</taxon>
        <taxon>Betaproteobacteria</taxon>
        <taxon>Burkholderiales</taxon>
        <taxon>Oxalobacteraceae</taxon>
        <taxon>Undibacterium</taxon>
    </lineage>
</organism>
<dbReference type="Proteomes" id="UP000678545">
    <property type="component" value="Unassembled WGS sequence"/>
</dbReference>
<dbReference type="Gene3D" id="3.40.30.10">
    <property type="entry name" value="Glutaredoxin"/>
    <property type="match status" value="1"/>
</dbReference>
<dbReference type="GO" id="GO:0005737">
    <property type="term" value="C:cytoplasm"/>
    <property type="evidence" value="ECO:0007669"/>
    <property type="project" value="InterPro"/>
</dbReference>
<dbReference type="EMBL" id="JAGSPJ010000003">
    <property type="protein sequence ID" value="MBR7800032.1"/>
    <property type="molecule type" value="Genomic_DNA"/>
</dbReference>
<dbReference type="RefSeq" id="WP_212675172.1">
    <property type="nucleotide sequence ID" value="NZ_JAGSPJ010000003.1"/>
</dbReference>
<dbReference type="GO" id="GO:0016034">
    <property type="term" value="F:maleylacetoacetate isomerase activity"/>
    <property type="evidence" value="ECO:0007669"/>
    <property type="project" value="UniProtKB-EC"/>
</dbReference>
<dbReference type="Gene3D" id="1.20.1050.10">
    <property type="match status" value="1"/>
</dbReference>
<dbReference type="InterPro" id="IPR036249">
    <property type="entry name" value="Thioredoxin-like_sf"/>
</dbReference>
<evidence type="ECO:0000256" key="1">
    <source>
        <dbReference type="ARBA" id="ARBA00010007"/>
    </source>
</evidence>
<dbReference type="InterPro" id="IPR034330">
    <property type="entry name" value="GST_Zeta_C"/>
</dbReference>
<dbReference type="CDD" id="cd03191">
    <property type="entry name" value="GST_C_Zeta"/>
    <property type="match status" value="1"/>
</dbReference>
<dbReference type="GO" id="GO:0006749">
    <property type="term" value="P:glutathione metabolic process"/>
    <property type="evidence" value="ECO:0007669"/>
    <property type="project" value="TreeGrafter"/>
</dbReference>
<accession>A0A941E2H8</accession>
<dbReference type="InterPro" id="IPR036282">
    <property type="entry name" value="Glutathione-S-Trfase_C_sf"/>
</dbReference>
<dbReference type="SFLD" id="SFLDG00358">
    <property type="entry name" value="Main_(cytGST)"/>
    <property type="match status" value="1"/>
</dbReference>
<evidence type="ECO:0000313" key="4">
    <source>
        <dbReference type="EMBL" id="MBR7800032.1"/>
    </source>
</evidence>
<dbReference type="PROSITE" id="PS50404">
    <property type="entry name" value="GST_NTER"/>
    <property type="match status" value="1"/>
</dbReference>
<dbReference type="InterPro" id="IPR034333">
    <property type="entry name" value="GST_Zeta_N"/>
</dbReference>
<protein>
    <submittedName>
        <fullName evidence="4">Maleylacetoacetate isomerase</fullName>
        <ecNumber evidence="4">5.2.1.2</ecNumber>
    </submittedName>
</protein>
<dbReference type="InterPro" id="IPR005955">
    <property type="entry name" value="GST_Zeta"/>
</dbReference>
<dbReference type="SUPFAM" id="SSF52833">
    <property type="entry name" value="Thioredoxin-like"/>
    <property type="match status" value="1"/>
</dbReference>
<dbReference type="CDD" id="cd03042">
    <property type="entry name" value="GST_N_Zeta"/>
    <property type="match status" value="1"/>
</dbReference>
<sequence length="218" mass="25085">MQLHGYFRSSASYRVRIALNLKKIDYEQVSVHLIKDGGQQFSESFKAINPESLVPVLVDEHNGHEVAISQSLAILEYLEEKYPSVPILPKDFSDRAYVRSLSLSIACDIHPINNLRVLKYLSANFAATEEQKNTWYRHWCEKGLRVIEERLATNRQRGDFCFGNQVTMADCCLIPQIFNAQRFQCDLSEMPNLMEINQRCLELDAFRRATPANQPDAE</sequence>
<gene>
    <name evidence="4" type="primary">maiA</name>
    <name evidence="4" type="ORF">KDM90_08480</name>
</gene>
<dbReference type="SFLD" id="SFLDS00019">
    <property type="entry name" value="Glutathione_Transferase_(cytos"/>
    <property type="match status" value="1"/>
</dbReference>
<dbReference type="PROSITE" id="PS50405">
    <property type="entry name" value="GST_CTER"/>
    <property type="match status" value="1"/>
</dbReference>
<keyword evidence="5" id="KW-1185">Reference proteome</keyword>
<dbReference type="InterPro" id="IPR010987">
    <property type="entry name" value="Glutathione-S-Trfase_C-like"/>
</dbReference>
<dbReference type="GO" id="GO:0004364">
    <property type="term" value="F:glutathione transferase activity"/>
    <property type="evidence" value="ECO:0007669"/>
    <property type="project" value="TreeGrafter"/>
</dbReference>
<dbReference type="Pfam" id="PF13410">
    <property type="entry name" value="GST_C_2"/>
    <property type="match status" value="1"/>
</dbReference>
<evidence type="ECO:0000259" key="2">
    <source>
        <dbReference type="PROSITE" id="PS50404"/>
    </source>
</evidence>
<evidence type="ECO:0000313" key="5">
    <source>
        <dbReference type="Proteomes" id="UP000678545"/>
    </source>
</evidence>
<dbReference type="PANTHER" id="PTHR42673:SF21">
    <property type="entry name" value="GLUTATHIONE S-TRANSFERASE YFCF"/>
    <property type="match status" value="1"/>
</dbReference>
<dbReference type="NCBIfam" id="TIGR01262">
    <property type="entry name" value="maiA"/>
    <property type="match status" value="1"/>
</dbReference>
<dbReference type="InterPro" id="IPR040079">
    <property type="entry name" value="Glutathione_S-Trfase"/>
</dbReference>
<dbReference type="SUPFAM" id="SSF47616">
    <property type="entry name" value="GST C-terminal domain-like"/>
    <property type="match status" value="1"/>
</dbReference>
<keyword evidence="4" id="KW-0413">Isomerase</keyword>
<feature type="domain" description="GST N-terminal" evidence="2">
    <location>
        <begin position="1"/>
        <end position="86"/>
    </location>
</feature>
<comment type="similarity">
    <text evidence="1">Belongs to the GST superfamily. Zeta family.</text>
</comment>
<dbReference type="PANTHER" id="PTHR42673">
    <property type="entry name" value="MALEYLACETOACETATE ISOMERASE"/>
    <property type="match status" value="1"/>
</dbReference>
<dbReference type="GO" id="GO:0006559">
    <property type="term" value="P:L-phenylalanine catabolic process"/>
    <property type="evidence" value="ECO:0007669"/>
    <property type="project" value="TreeGrafter"/>
</dbReference>
<dbReference type="InterPro" id="IPR004045">
    <property type="entry name" value="Glutathione_S-Trfase_N"/>
</dbReference>
<dbReference type="FunFam" id="1.20.1050.10:FF:000017">
    <property type="entry name" value="Maleylacetoacetate isomerase"/>
    <property type="match status" value="1"/>
</dbReference>
<dbReference type="AlphaFoldDB" id="A0A941E2H8"/>
<name>A0A941E2H8_9BURK</name>
<reference evidence="4" key="1">
    <citation type="submission" date="2021-04" db="EMBL/GenBank/DDBJ databases">
        <title>novel species isolated from subtropical streams in China.</title>
        <authorList>
            <person name="Lu H."/>
        </authorList>
    </citation>
    <scope>NUCLEOTIDE SEQUENCE</scope>
    <source>
        <strain evidence="4">FT137W</strain>
    </source>
</reference>
<evidence type="ECO:0000259" key="3">
    <source>
        <dbReference type="PROSITE" id="PS50405"/>
    </source>
</evidence>
<dbReference type="Pfam" id="PF13417">
    <property type="entry name" value="GST_N_3"/>
    <property type="match status" value="1"/>
</dbReference>
<proteinExistence type="inferred from homology"/>
<feature type="domain" description="GST C-terminal" evidence="3">
    <location>
        <begin position="91"/>
        <end position="218"/>
    </location>
</feature>